<reference evidence="2" key="1">
    <citation type="submission" date="2022-12" db="EMBL/GenBank/DDBJ databases">
        <authorList>
            <person name="Alioto T."/>
            <person name="Alioto T."/>
            <person name="Gomez Garrido J."/>
        </authorList>
    </citation>
    <scope>NUCLEOTIDE SEQUENCE</scope>
</reference>
<evidence type="ECO:0000256" key="1">
    <source>
        <dbReference type="SAM" id="MobiDB-lite"/>
    </source>
</evidence>
<evidence type="ECO:0000313" key="3">
    <source>
        <dbReference type="Proteomes" id="UP001178461"/>
    </source>
</evidence>
<feature type="compositionally biased region" description="Polar residues" evidence="1">
    <location>
        <begin position="32"/>
        <end position="46"/>
    </location>
</feature>
<proteinExistence type="predicted"/>
<dbReference type="EMBL" id="OX395127">
    <property type="protein sequence ID" value="CAI5768386.1"/>
    <property type="molecule type" value="Genomic_DNA"/>
</dbReference>
<feature type="region of interest" description="Disordered" evidence="1">
    <location>
        <begin position="14"/>
        <end position="121"/>
    </location>
</feature>
<gene>
    <name evidence="2" type="ORF">PODLI_1B010595</name>
</gene>
<dbReference type="AlphaFoldDB" id="A0AA35NXY3"/>
<accession>A0AA35NXY3</accession>
<protein>
    <submittedName>
        <fullName evidence="2">Uncharacterized protein</fullName>
    </submittedName>
</protein>
<dbReference type="Proteomes" id="UP001178461">
    <property type="component" value="Chromosome 2"/>
</dbReference>
<organism evidence="2 3">
    <name type="scientific">Podarcis lilfordi</name>
    <name type="common">Lilford's wall lizard</name>
    <dbReference type="NCBI Taxonomy" id="74358"/>
    <lineage>
        <taxon>Eukaryota</taxon>
        <taxon>Metazoa</taxon>
        <taxon>Chordata</taxon>
        <taxon>Craniata</taxon>
        <taxon>Vertebrata</taxon>
        <taxon>Euteleostomi</taxon>
        <taxon>Lepidosauria</taxon>
        <taxon>Squamata</taxon>
        <taxon>Bifurcata</taxon>
        <taxon>Unidentata</taxon>
        <taxon>Episquamata</taxon>
        <taxon>Laterata</taxon>
        <taxon>Lacertibaenia</taxon>
        <taxon>Lacertidae</taxon>
        <taxon>Podarcis</taxon>
    </lineage>
</organism>
<name>A0AA35NXY3_9SAUR</name>
<evidence type="ECO:0000313" key="2">
    <source>
        <dbReference type="EMBL" id="CAI5768386.1"/>
    </source>
</evidence>
<sequence>MKGKCVCVLWGECRPSLKPGEREGAHGPLSLSRLQESPSASPTRSGDSGEAERRHPAVSRCGLEAGGGEKNASPRCLPRKLQGQLGGAARLPAVPGPGLKAGGGEKSASPRCWPHKCLGGK</sequence>
<keyword evidence="3" id="KW-1185">Reference proteome</keyword>